<evidence type="ECO:0000313" key="6">
    <source>
        <dbReference type="EMBL" id="CAL1533733.1"/>
    </source>
</evidence>
<evidence type="ECO:0000256" key="3">
    <source>
        <dbReference type="ARBA" id="ARBA00022989"/>
    </source>
</evidence>
<dbReference type="Pfam" id="PF07690">
    <property type="entry name" value="MFS_1"/>
    <property type="match status" value="1"/>
</dbReference>
<feature type="transmembrane region" description="Helical" evidence="5">
    <location>
        <begin position="84"/>
        <end position="105"/>
    </location>
</feature>
<dbReference type="Proteomes" id="UP001497497">
    <property type="component" value="Unassembled WGS sequence"/>
</dbReference>
<feature type="transmembrane region" description="Helical" evidence="5">
    <location>
        <begin position="12"/>
        <end position="36"/>
    </location>
</feature>
<keyword evidence="3 5" id="KW-1133">Transmembrane helix</keyword>
<keyword evidence="2 5" id="KW-0812">Transmembrane</keyword>
<dbReference type="SUPFAM" id="SSF103473">
    <property type="entry name" value="MFS general substrate transporter"/>
    <property type="match status" value="1"/>
</dbReference>
<evidence type="ECO:0000256" key="4">
    <source>
        <dbReference type="ARBA" id="ARBA00023136"/>
    </source>
</evidence>
<dbReference type="PANTHER" id="PTHR23507">
    <property type="entry name" value="ZGC:174356"/>
    <property type="match status" value="1"/>
</dbReference>
<dbReference type="InterPro" id="IPR036259">
    <property type="entry name" value="MFS_trans_sf"/>
</dbReference>
<keyword evidence="4 5" id="KW-0472">Membrane</keyword>
<comment type="subcellular location">
    <subcellularLocation>
        <location evidence="1">Membrane</location>
        <topology evidence="1">Multi-pass membrane protein</topology>
    </subcellularLocation>
</comment>
<feature type="transmembrane region" description="Helical" evidence="5">
    <location>
        <begin position="365"/>
        <end position="387"/>
    </location>
</feature>
<evidence type="ECO:0000256" key="5">
    <source>
        <dbReference type="SAM" id="Phobius"/>
    </source>
</evidence>
<sequence>MARHIFIGCGRYRFDLAVITVEPVLFLYMFTNFLYYPTLQALIFNKVCLQSYDTHFCHSLQYNHTFKDEHKTENHEVTAETSFWILKTTIALTVSSFFVVIFFLGALGDKVGRKIPVILPCIGAFLAYLSGLLNAKYMSASLNYILFGPILNGLCGGYIACLMAVYSYIGHISTPASKITRVGIVESMVFLAGTIGVFVSGVMLDNEGYIFTFSTLCITMGITMVYAFVWLENVHSPGNIHERESCPSMMFKFLKESFHCVMKQRDGHAFSAIVLQILTLDILMLCTSGDMDIAMLYLKEVLNFSQTLFGYLKGLDNFLRGLILLTFLPLVRKYTKVKNLQLVMLGLLSYAAGFITIGAGRAKWVIFLGAVIGMFKGLPSAGLRATMSSLVAVDEQGRLFGVIAASESVISLLASVLFNELYPATYDIYPGLCYMLGAGLVITVLFLVIYVHFVLLRENASSVMYESIVDDSAVTRCNEDDPNVISS</sequence>
<feature type="transmembrane region" description="Helical" evidence="5">
    <location>
        <begin position="434"/>
        <end position="456"/>
    </location>
</feature>
<evidence type="ECO:0000313" key="7">
    <source>
        <dbReference type="Proteomes" id="UP001497497"/>
    </source>
</evidence>
<dbReference type="PANTHER" id="PTHR23507:SF1">
    <property type="entry name" value="FI18259P1-RELATED"/>
    <property type="match status" value="1"/>
</dbReference>
<organism evidence="6 7">
    <name type="scientific">Lymnaea stagnalis</name>
    <name type="common">Great pond snail</name>
    <name type="synonym">Helix stagnalis</name>
    <dbReference type="NCBI Taxonomy" id="6523"/>
    <lineage>
        <taxon>Eukaryota</taxon>
        <taxon>Metazoa</taxon>
        <taxon>Spiralia</taxon>
        <taxon>Lophotrochozoa</taxon>
        <taxon>Mollusca</taxon>
        <taxon>Gastropoda</taxon>
        <taxon>Heterobranchia</taxon>
        <taxon>Euthyneura</taxon>
        <taxon>Panpulmonata</taxon>
        <taxon>Hygrophila</taxon>
        <taxon>Lymnaeoidea</taxon>
        <taxon>Lymnaeidae</taxon>
        <taxon>Lymnaea</taxon>
    </lineage>
</organism>
<dbReference type="AlphaFoldDB" id="A0AAV2HIC7"/>
<evidence type="ECO:0008006" key="8">
    <source>
        <dbReference type="Google" id="ProtNLM"/>
    </source>
</evidence>
<feature type="transmembrane region" description="Helical" evidence="5">
    <location>
        <begin position="117"/>
        <end position="138"/>
    </location>
</feature>
<accession>A0AAV2HIC7</accession>
<keyword evidence="7" id="KW-1185">Reference proteome</keyword>
<feature type="transmembrane region" description="Helical" evidence="5">
    <location>
        <begin position="144"/>
        <end position="169"/>
    </location>
</feature>
<dbReference type="GO" id="GO:0022857">
    <property type="term" value="F:transmembrane transporter activity"/>
    <property type="evidence" value="ECO:0007669"/>
    <property type="project" value="InterPro"/>
</dbReference>
<feature type="transmembrane region" description="Helical" evidence="5">
    <location>
        <begin position="181"/>
        <end position="203"/>
    </location>
</feature>
<feature type="transmembrane region" description="Helical" evidence="5">
    <location>
        <begin position="342"/>
        <end position="359"/>
    </location>
</feature>
<feature type="transmembrane region" description="Helical" evidence="5">
    <location>
        <begin position="209"/>
        <end position="231"/>
    </location>
</feature>
<evidence type="ECO:0000256" key="2">
    <source>
        <dbReference type="ARBA" id="ARBA00022692"/>
    </source>
</evidence>
<gene>
    <name evidence="6" type="ORF">GSLYS_00007693001</name>
</gene>
<dbReference type="GO" id="GO:0016020">
    <property type="term" value="C:membrane"/>
    <property type="evidence" value="ECO:0007669"/>
    <property type="project" value="UniProtKB-SubCell"/>
</dbReference>
<comment type="caution">
    <text evidence="6">The sequence shown here is derived from an EMBL/GenBank/DDBJ whole genome shotgun (WGS) entry which is preliminary data.</text>
</comment>
<dbReference type="InterPro" id="IPR011701">
    <property type="entry name" value="MFS"/>
</dbReference>
<name>A0AAV2HIC7_LYMST</name>
<proteinExistence type="predicted"/>
<dbReference type="EMBL" id="CAXITT010000151">
    <property type="protein sequence ID" value="CAL1533733.1"/>
    <property type="molecule type" value="Genomic_DNA"/>
</dbReference>
<protein>
    <recommendedName>
        <fullName evidence="8">Proton-coupled folate transporter</fullName>
    </recommendedName>
</protein>
<feature type="transmembrane region" description="Helical" evidence="5">
    <location>
        <begin position="399"/>
        <end position="422"/>
    </location>
</feature>
<dbReference type="Gene3D" id="1.20.1250.20">
    <property type="entry name" value="MFS general substrate transporter like domains"/>
    <property type="match status" value="1"/>
</dbReference>
<reference evidence="6 7" key="1">
    <citation type="submission" date="2024-04" db="EMBL/GenBank/DDBJ databases">
        <authorList>
            <consortium name="Genoscope - CEA"/>
            <person name="William W."/>
        </authorList>
    </citation>
    <scope>NUCLEOTIDE SEQUENCE [LARGE SCALE GENOMIC DNA]</scope>
</reference>
<evidence type="ECO:0000256" key="1">
    <source>
        <dbReference type="ARBA" id="ARBA00004141"/>
    </source>
</evidence>